<name>A0ABR3YTV2_9PEZI</name>
<comment type="catalytic activity">
    <reaction evidence="5">
        <text>[(1-&gt;4)-N-acetyl-beta-D-glucosaminyl](n) + n H2O = chitosan + n acetate</text>
        <dbReference type="Rhea" id="RHEA:10464"/>
        <dbReference type="Rhea" id="RHEA-COMP:9593"/>
        <dbReference type="Rhea" id="RHEA-COMP:9597"/>
        <dbReference type="ChEBI" id="CHEBI:15377"/>
        <dbReference type="ChEBI" id="CHEBI:17029"/>
        <dbReference type="ChEBI" id="CHEBI:30089"/>
        <dbReference type="ChEBI" id="CHEBI:57704"/>
        <dbReference type="EC" id="3.5.1.41"/>
    </reaction>
    <physiologicalReaction direction="left-to-right" evidence="5">
        <dbReference type="Rhea" id="RHEA:10465"/>
    </physiologicalReaction>
</comment>
<dbReference type="PANTHER" id="PTHR10587:SF137">
    <property type="entry name" value="4-DEOXY-4-FORMAMIDO-L-ARABINOSE-PHOSPHOUNDECAPRENOL DEFORMYLASE ARND-RELATED"/>
    <property type="match status" value="1"/>
</dbReference>
<feature type="domain" description="NodB homology" evidence="6">
    <location>
        <begin position="71"/>
        <end position="258"/>
    </location>
</feature>
<comment type="cofactor">
    <cofactor evidence="1">
        <name>Co(2+)</name>
        <dbReference type="ChEBI" id="CHEBI:48828"/>
    </cofactor>
</comment>
<evidence type="ECO:0000313" key="8">
    <source>
        <dbReference type="Proteomes" id="UP001583280"/>
    </source>
</evidence>
<organism evidence="7 8">
    <name type="scientific">Ceratocystis pirilliformis</name>
    <dbReference type="NCBI Taxonomy" id="259994"/>
    <lineage>
        <taxon>Eukaryota</taxon>
        <taxon>Fungi</taxon>
        <taxon>Dikarya</taxon>
        <taxon>Ascomycota</taxon>
        <taxon>Pezizomycotina</taxon>
        <taxon>Sordariomycetes</taxon>
        <taxon>Hypocreomycetidae</taxon>
        <taxon>Microascales</taxon>
        <taxon>Ceratocystidaceae</taxon>
        <taxon>Ceratocystis</taxon>
    </lineage>
</organism>
<dbReference type="InterPro" id="IPR002509">
    <property type="entry name" value="NODB_dom"/>
</dbReference>
<dbReference type="Gene3D" id="3.20.20.370">
    <property type="entry name" value="Glycoside hydrolase/deacetylase"/>
    <property type="match status" value="1"/>
</dbReference>
<accession>A0ABR3YTV2</accession>
<evidence type="ECO:0000256" key="5">
    <source>
        <dbReference type="ARBA" id="ARBA00048494"/>
    </source>
</evidence>
<evidence type="ECO:0000256" key="3">
    <source>
        <dbReference type="ARBA" id="ARBA00023285"/>
    </source>
</evidence>
<keyword evidence="3" id="KW-0170">Cobalt</keyword>
<dbReference type="Proteomes" id="UP001583280">
    <property type="component" value="Unassembled WGS sequence"/>
</dbReference>
<evidence type="ECO:0000256" key="4">
    <source>
        <dbReference type="ARBA" id="ARBA00024056"/>
    </source>
</evidence>
<dbReference type="PROSITE" id="PS51677">
    <property type="entry name" value="NODB"/>
    <property type="match status" value="1"/>
</dbReference>
<dbReference type="PANTHER" id="PTHR10587">
    <property type="entry name" value="GLYCOSYL TRANSFERASE-RELATED"/>
    <property type="match status" value="1"/>
</dbReference>
<keyword evidence="2" id="KW-0624">Polysaccharide degradation</keyword>
<dbReference type="SUPFAM" id="SSF88713">
    <property type="entry name" value="Glycoside hydrolase/deacetylase"/>
    <property type="match status" value="1"/>
</dbReference>
<keyword evidence="2" id="KW-0146">Chitin degradation</keyword>
<keyword evidence="8" id="KW-1185">Reference proteome</keyword>
<reference evidence="7 8" key="1">
    <citation type="journal article" date="2024" name="IMA Fungus">
        <title>IMA Genome - F19 : A genome assembly and annotation guide to empower mycologists, including annotated draft genome sequences of Ceratocystis pirilliformis, Diaporthe australafricana, Fusarium ophioides, Paecilomyces lecythidis, and Sporothrix stenoceras.</title>
        <authorList>
            <person name="Aylward J."/>
            <person name="Wilson A.M."/>
            <person name="Visagie C.M."/>
            <person name="Spraker J."/>
            <person name="Barnes I."/>
            <person name="Buitendag C."/>
            <person name="Ceriani C."/>
            <person name="Del Mar Angel L."/>
            <person name="du Plessis D."/>
            <person name="Fuchs T."/>
            <person name="Gasser K."/>
            <person name="Kramer D."/>
            <person name="Li W."/>
            <person name="Munsamy K."/>
            <person name="Piso A."/>
            <person name="Price J.L."/>
            <person name="Sonnekus B."/>
            <person name="Thomas C."/>
            <person name="van der Nest A."/>
            <person name="van Dijk A."/>
            <person name="van Heerden A."/>
            <person name="van Vuuren N."/>
            <person name="Yilmaz N."/>
            <person name="Duong T.A."/>
            <person name="van der Merwe N.A."/>
            <person name="Wingfield M.J."/>
            <person name="Wingfield B.D."/>
        </authorList>
    </citation>
    <scope>NUCLEOTIDE SEQUENCE [LARGE SCALE GENOMIC DNA]</scope>
    <source>
        <strain evidence="7 8">CMW 12675</strain>
    </source>
</reference>
<evidence type="ECO:0000256" key="2">
    <source>
        <dbReference type="ARBA" id="ARBA00023024"/>
    </source>
</evidence>
<dbReference type="InterPro" id="IPR050248">
    <property type="entry name" value="Polysacc_deacetylase_ArnD"/>
</dbReference>
<gene>
    <name evidence="7" type="ORF">Cpir12675_004827</name>
</gene>
<dbReference type="EC" id="3.5.1.41" evidence="4"/>
<dbReference type="InterPro" id="IPR011330">
    <property type="entry name" value="Glyco_hydro/deAcase_b/a-brl"/>
</dbReference>
<comment type="caution">
    <text evidence="7">The sequence shown here is derived from an EMBL/GenBank/DDBJ whole genome shotgun (WGS) entry which is preliminary data.</text>
</comment>
<evidence type="ECO:0000256" key="1">
    <source>
        <dbReference type="ARBA" id="ARBA00001941"/>
    </source>
</evidence>
<dbReference type="Pfam" id="PF01522">
    <property type="entry name" value="Polysacc_deac_1"/>
    <property type="match status" value="1"/>
</dbReference>
<evidence type="ECO:0000313" key="7">
    <source>
        <dbReference type="EMBL" id="KAL1891786.1"/>
    </source>
</evidence>
<dbReference type="EMBL" id="JAWDJO010000146">
    <property type="protein sequence ID" value="KAL1891786.1"/>
    <property type="molecule type" value="Genomic_DNA"/>
</dbReference>
<sequence length="270" mass="30265">MGIPCLRLLRLPSRLRRRARRNRMSTLFILLTLCTLLVVPPYVIYKPPSLLIRHFAHRWPNVLFEVPTTKKLIALTIDDAPSPYTRDIAAILAANGAHATFFVIGGQVEDAGGTVPDARLRELVRAGHELGNHAMHDEPSRGLADDVLVDQVGQVHAKIKAVYGAEQQPLPPFNFFRPGSGFFSERMLKILGAINHRVVLGGIYPHDPQIPHAWINARHILSLARPGGIIICHDRRPWTLPMLETVLPELRRRGYEVVTVTRLLEEAKVS</sequence>
<evidence type="ECO:0000259" key="6">
    <source>
        <dbReference type="PROSITE" id="PS51677"/>
    </source>
</evidence>
<keyword evidence="2" id="KW-0119">Carbohydrate metabolism</keyword>
<protein>
    <recommendedName>
        <fullName evidence="4">chitin deacetylase</fullName>
        <ecNumber evidence="4">3.5.1.41</ecNumber>
    </recommendedName>
</protein>
<dbReference type="CDD" id="cd10958">
    <property type="entry name" value="CE4_NodB_like_2"/>
    <property type="match status" value="1"/>
</dbReference>
<proteinExistence type="predicted"/>